<evidence type="ECO:0000313" key="3">
    <source>
        <dbReference type="Proteomes" id="UP000188219"/>
    </source>
</evidence>
<dbReference type="PANTHER" id="PTHR33490:SF3">
    <property type="entry name" value="CONSERVED INTEGRAL MEMBRANE PROTEIN"/>
    <property type="match status" value="1"/>
</dbReference>
<gene>
    <name evidence="2" type="ORF">Mag101_14075</name>
</gene>
<name>A0A1Q2M8T7_9GAMM</name>
<protein>
    <submittedName>
        <fullName evidence="2">Cro/Cl family transcriptional regulator</fullName>
    </submittedName>
</protein>
<feature type="domain" description="Transglutaminase-like" evidence="1">
    <location>
        <begin position="65"/>
        <end position="129"/>
    </location>
</feature>
<dbReference type="SUPFAM" id="SSF54001">
    <property type="entry name" value="Cysteine proteinases"/>
    <property type="match status" value="1"/>
</dbReference>
<accession>A0A1Q2M8T7</accession>
<dbReference type="EMBL" id="CP019650">
    <property type="protein sequence ID" value="AQQ68632.1"/>
    <property type="molecule type" value="Genomic_DNA"/>
</dbReference>
<keyword evidence="3" id="KW-1185">Reference proteome</keyword>
<dbReference type="InterPro" id="IPR002931">
    <property type="entry name" value="Transglutaminase-like"/>
</dbReference>
<organism evidence="2 3">
    <name type="scientific">Microbulbifer agarilyticus</name>
    <dbReference type="NCBI Taxonomy" id="260552"/>
    <lineage>
        <taxon>Bacteria</taxon>
        <taxon>Pseudomonadati</taxon>
        <taxon>Pseudomonadota</taxon>
        <taxon>Gammaproteobacteria</taxon>
        <taxon>Cellvibrionales</taxon>
        <taxon>Microbulbiferaceae</taxon>
        <taxon>Microbulbifer</taxon>
    </lineage>
</organism>
<dbReference type="Proteomes" id="UP000188219">
    <property type="component" value="Chromosome"/>
</dbReference>
<evidence type="ECO:0000259" key="1">
    <source>
        <dbReference type="SMART" id="SM00460"/>
    </source>
</evidence>
<dbReference type="PANTHER" id="PTHR33490">
    <property type="entry name" value="BLR5614 PROTEIN-RELATED"/>
    <property type="match status" value="1"/>
</dbReference>
<sequence>MQPYLQQTPIIDWQHPEILALAADLKCPSGAKFGTTRNSFEFVRDEIRHSGDFALNPVTCRASDVLREGTGFCFAKSHLLAALLRANDIPAGFSYQRLLLDKASAHFCLHGLNSVYLERYGWFRVDARGNKPGITAEFIPPEERLAYVPSADGERDLPEVYADPLPQVIELLQSQCSYEGVTENLPDV</sequence>
<proteinExistence type="predicted"/>
<dbReference type="KEGG" id="maga:Mag101_14075"/>
<dbReference type="SMART" id="SM00460">
    <property type="entry name" value="TGc"/>
    <property type="match status" value="1"/>
</dbReference>
<dbReference type="InterPro" id="IPR038765">
    <property type="entry name" value="Papain-like_cys_pep_sf"/>
</dbReference>
<dbReference type="Pfam" id="PF01841">
    <property type="entry name" value="Transglut_core"/>
    <property type="match status" value="1"/>
</dbReference>
<dbReference type="OrthoDB" id="5296450at2"/>
<evidence type="ECO:0000313" key="2">
    <source>
        <dbReference type="EMBL" id="AQQ68632.1"/>
    </source>
</evidence>
<dbReference type="STRING" id="260552.Mag101_14075"/>
<dbReference type="AlphaFoldDB" id="A0A1Q2M8T7"/>
<dbReference type="Gene3D" id="3.10.620.30">
    <property type="match status" value="1"/>
</dbReference>
<reference evidence="2" key="1">
    <citation type="submission" date="2017-02" db="EMBL/GenBank/DDBJ databases">
        <title>Genome of Microbulbifer agarilyticus GP101.</title>
        <authorList>
            <person name="Jung J."/>
            <person name="Bae S.S."/>
            <person name="Baek K."/>
        </authorList>
    </citation>
    <scope>NUCLEOTIDE SEQUENCE [LARGE SCALE GENOMIC DNA]</scope>
    <source>
        <strain evidence="2">GP101</strain>
    </source>
</reference>